<dbReference type="PANTHER" id="PTHR30419">
    <property type="entry name" value="HTH-TYPE TRANSCRIPTIONAL REGULATOR YBHD"/>
    <property type="match status" value="1"/>
</dbReference>
<evidence type="ECO:0000256" key="4">
    <source>
        <dbReference type="ARBA" id="ARBA00023163"/>
    </source>
</evidence>
<dbReference type="PANTHER" id="PTHR30419:SF8">
    <property type="entry name" value="NITROGEN ASSIMILATION TRANSCRIPTIONAL ACTIVATOR-RELATED"/>
    <property type="match status" value="1"/>
</dbReference>
<dbReference type="InterPro" id="IPR036388">
    <property type="entry name" value="WH-like_DNA-bd_sf"/>
</dbReference>
<sequence length="326" mass="34920">MSTAHIDSSAALTRRLLHYARPRHLQLAARMAELGTIQKAALALGMSQPSATQALTRLEALLNVTLFDRHARGIRLTRAGAQLMPAVRRVLASLEDLARDAANVEQGANGLVRIAGIAAASSVIAAPALSALCAAHPDLWVEYREIDAAQIPVLCSEDGADLLLCRASIDVPEGYVFVSLRPDRLGVYCGSGHPLAARRKLGLRDCAGATWLLPPRSSPPHTAFIQWCEQHALTPKLARVNTRSLPVSVALVCRLQLLYVGLASHLRPFVESGQLRQLPLTLPGTADDIGLLRTSNSHSPAAELAARHLMDWASELAHGTAPAHPK</sequence>
<evidence type="ECO:0000256" key="2">
    <source>
        <dbReference type="ARBA" id="ARBA00023015"/>
    </source>
</evidence>
<dbReference type="AlphaFoldDB" id="A0A225MDF4"/>
<proteinExistence type="inferred from homology"/>
<keyword evidence="3" id="KW-0238">DNA-binding</keyword>
<dbReference type="Proteomes" id="UP000214603">
    <property type="component" value="Unassembled WGS sequence"/>
</dbReference>
<dbReference type="InterPro" id="IPR050950">
    <property type="entry name" value="HTH-type_LysR_regulators"/>
</dbReference>
<keyword evidence="2" id="KW-0805">Transcription regulation</keyword>
<feature type="domain" description="HTH lysR-type" evidence="5">
    <location>
        <begin position="23"/>
        <end position="77"/>
    </location>
</feature>
<dbReference type="Pfam" id="PF03466">
    <property type="entry name" value="LysR_substrate"/>
    <property type="match status" value="1"/>
</dbReference>
<dbReference type="OrthoDB" id="8816280at2"/>
<dbReference type="SUPFAM" id="SSF53850">
    <property type="entry name" value="Periplasmic binding protein-like II"/>
    <property type="match status" value="1"/>
</dbReference>
<accession>A0A225MDF4</accession>
<dbReference type="RefSeq" id="WP_088604173.1">
    <property type="nucleotide sequence ID" value="NZ_NJIH01000008.1"/>
</dbReference>
<dbReference type="Gene3D" id="1.10.10.10">
    <property type="entry name" value="Winged helix-like DNA-binding domain superfamily/Winged helix DNA-binding domain"/>
    <property type="match status" value="1"/>
</dbReference>
<evidence type="ECO:0000256" key="1">
    <source>
        <dbReference type="ARBA" id="ARBA00009437"/>
    </source>
</evidence>
<evidence type="ECO:0000313" key="6">
    <source>
        <dbReference type="EMBL" id="OWT58263.1"/>
    </source>
</evidence>
<dbReference type="GO" id="GO:0005829">
    <property type="term" value="C:cytosol"/>
    <property type="evidence" value="ECO:0007669"/>
    <property type="project" value="TreeGrafter"/>
</dbReference>
<gene>
    <name evidence="6" type="ORF">CEY11_14820</name>
</gene>
<evidence type="ECO:0000259" key="5">
    <source>
        <dbReference type="PROSITE" id="PS50931"/>
    </source>
</evidence>
<dbReference type="Gene3D" id="3.40.190.290">
    <property type="match status" value="1"/>
</dbReference>
<organism evidence="6 7">
    <name type="scientific">Candidimonas nitroreducens</name>
    <dbReference type="NCBI Taxonomy" id="683354"/>
    <lineage>
        <taxon>Bacteria</taxon>
        <taxon>Pseudomonadati</taxon>
        <taxon>Pseudomonadota</taxon>
        <taxon>Betaproteobacteria</taxon>
        <taxon>Burkholderiales</taxon>
        <taxon>Alcaligenaceae</taxon>
        <taxon>Candidimonas</taxon>
    </lineage>
</organism>
<dbReference type="EMBL" id="NJIH01000008">
    <property type="protein sequence ID" value="OWT58263.1"/>
    <property type="molecule type" value="Genomic_DNA"/>
</dbReference>
<reference evidence="7" key="1">
    <citation type="submission" date="2017-06" db="EMBL/GenBank/DDBJ databases">
        <title>Herbaspirillum phytohormonus sp. nov., isolated from the root nodule of Robinia pseudoacacia in lead-zinc mine.</title>
        <authorList>
            <person name="Fan M."/>
            <person name="Lin Y."/>
        </authorList>
    </citation>
    <scope>NUCLEOTIDE SEQUENCE [LARGE SCALE GENOMIC DNA]</scope>
    <source>
        <strain evidence="7">SC-089</strain>
    </source>
</reference>
<evidence type="ECO:0000313" key="7">
    <source>
        <dbReference type="Proteomes" id="UP000214603"/>
    </source>
</evidence>
<dbReference type="PRINTS" id="PR00039">
    <property type="entry name" value="HTHLYSR"/>
</dbReference>
<dbReference type="GO" id="GO:0003677">
    <property type="term" value="F:DNA binding"/>
    <property type="evidence" value="ECO:0007669"/>
    <property type="project" value="UniProtKB-KW"/>
</dbReference>
<keyword evidence="7" id="KW-1185">Reference proteome</keyword>
<name>A0A225MDF4_9BURK</name>
<dbReference type="PROSITE" id="PS50931">
    <property type="entry name" value="HTH_LYSR"/>
    <property type="match status" value="1"/>
</dbReference>
<dbReference type="InterPro" id="IPR005119">
    <property type="entry name" value="LysR_subst-bd"/>
</dbReference>
<protein>
    <recommendedName>
        <fullName evidence="5">HTH lysR-type domain-containing protein</fullName>
    </recommendedName>
</protein>
<dbReference type="GO" id="GO:0003700">
    <property type="term" value="F:DNA-binding transcription factor activity"/>
    <property type="evidence" value="ECO:0007669"/>
    <property type="project" value="InterPro"/>
</dbReference>
<dbReference type="SUPFAM" id="SSF46785">
    <property type="entry name" value="Winged helix' DNA-binding domain"/>
    <property type="match status" value="1"/>
</dbReference>
<comment type="similarity">
    <text evidence="1">Belongs to the LysR transcriptional regulatory family.</text>
</comment>
<evidence type="ECO:0000256" key="3">
    <source>
        <dbReference type="ARBA" id="ARBA00023125"/>
    </source>
</evidence>
<keyword evidence="4" id="KW-0804">Transcription</keyword>
<dbReference type="InterPro" id="IPR036390">
    <property type="entry name" value="WH_DNA-bd_sf"/>
</dbReference>
<dbReference type="InterPro" id="IPR000847">
    <property type="entry name" value="LysR_HTH_N"/>
</dbReference>
<comment type="caution">
    <text evidence="6">The sequence shown here is derived from an EMBL/GenBank/DDBJ whole genome shotgun (WGS) entry which is preliminary data.</text>
</comment>
<dbReference type="Pfam" id="PF00126">
    <property type="entry name" value="HTH_1"/>
    <property type="match status" value="1"/>
</dbReference>